<keyword evidence="3" id="KW-1185">Reference proteome</keyword>
<sequence length="92" mass="10975">MENTEFTKEQKNILELLLKKHCEPICKEIRNEVGELKEERKKTKVNELESENKKLREIIINIDRKQGKTIWLCTSSKQKVVNSIPRFPSYCR</sequence>
<evidence type="ECO:0000313" key="3">
    <source>
        <dbReference type="Proteomes" id="UP001516400"/>
    </source>
</evidence>
<name>A0ABD2NUD1_9CUCU</name>
<accession>A0ABD2NUD1</accession>
<reference evidence="2 3" key="1">
    <citation type="journal article" date="2021" name="BMC Biol.">
        <title>Horizontally acquired antibacterial genes associated with adaptive radiation of ladybird beetles.</title>
        <authorList>
            <person name="Li H.S."/>
            <person name="Tang X.F."/>
            <person name="Huang Y.H."/>
            <person name="Xu Z.Y."/>
            <person name="Chen M.L."/>
            <person name="Du X.Y."/>
            <person name="Qiu B.Y."/>
            <person name="Chen P.T."/>
            <person name="Zhang W."/>
            <person name="Slipinski A."/>
            <person name="Escalona H.E."/>
            <person name="Waterhouse R.M."/>
            <person name="Zwick A."/>
            <person name="Pang H."/>
        </authorList>
    </citation>
    <scope>NUCLEOTIDE SEQUENCE [LARGE SCALE GENOMIC DNA]</scope>
    <source>
        <strain evidence="2">SYSU2018</strain>
    </source>
</reference>
<evidence type="ECO:0000313" key="2">
    <source>
        <dbReference type="EMBL" id="KAL3282114.1"/>
    </source>
</evidence>
<dbReference type="Proteomes" id="UP001516400">
    <property type="component" value="Unassembled WGS sequence"/>
</dbReference>
<proteinExistence type="predicted"/>
<organism evidence="2 3">
    <name type="scientific">Cryptolaemus montrouzieri</name>
    <dbReference type="NCBI Taxonomy" id="559131"/>
    <lineage>
        <taxon>Eukaryota</taxon>
        <taxon>Metazoa</taxon>
        <taxon>Ecdysozoa</taxon>
        <taxon>Arthropoda</taxon>
        <taxon>Hexapoda</taxon>
        <taxon>Insecta</taxon>
        <taxon>Pterygota</taxon>
        <taxon>Neoptera</taxon>
        <taxon>Endopterygota</taxon>
        <taxon>Coleoptera</taxon>
        <taxon>Polyphaga</taxon>
        <taxon>Cucujiformia</taxon>
        <taxon>Coccinelloidea</taxon>
        <taxon>Coccinellidae</taxon>
        <taxon>Scymninae</taxon>
        <taxon>Scymnini</taxon>
        <taxon>Cryptolaemus</taxon>
    </lineage>
</organism>
<evidence type="ECO:0000256" key="1">
    <source>
        <dbReference type="SAM" id="Coils"/>
    </source>
</evidence>
<dbReference type="EMBL" id="JABFTP020000144">
    <property type="protein sequence ID" value="KAL3282114.1"/>
    <property type="molecule type" value="Genomic_DNA"/>
</dbReference>
<protein>
    <submittedName>
        <fullName evidence="2">Uncharacterized protein</fullName>
    </submittedName>
</protein>
<gene>
    <name evidence="2" type="ORF">HHI36_005312</name>
</gene>
<comment type="caution">
    <text evidence="2">The sequence shown here is derived from an EMBL/GenBank/DDBJ whole genome shotgun (WGS) entry which is preliminary data.</text>
</comment>
<keyword evidence="1" id="KW-0175">Coiled coil</keyword>
<feature type="coiled-coil region" evidence="1">
    <location>
        <begin position="26"/>
        <end position="65"/>
    </location>
</feature>
<dbReference type="AlphaFoldDB" id="A0ABD2NUD1"/>